<feature type="transmembrane region" description="Helical" evidence="1">
    <location>
        <begin position="119"/>
        <end position="136"/>
    </location>
</feature>
<feature type="domain" description="EamA" evidence="2">
    <location>
        <begin position="3"/>
        <end position="136"/>
    </location>
</feature>
<dbReference type="AlphaFoldDB" id="A0A8T8WC64"/>
<dbReference type="Gene3D" id="1.10.3730.20">
    <property type="match status" value="1"/>
</dbReference>
<proteinExistence type="predicted"/>
<keyword evidence="1" id="KW-0472">Membrane</keyword>
<feature type="transmembrane region" description="Helical" evidence="1">
    <location>
        <begin position="90"/>
        <end position="113"/>
    </location>
</feature>
<dbReference type="InterPro" id="IPR000620">
    <property type="entry name" value="EamA_dom"/>
</dbReference>
<dbReference type="SUPFAM" id="SSF103481">
    <property type="entry name" value="Multidrug resistance efflux transporter EmrE"/>
    <property type="match status" value="1"/>
</dbReference>
<dbReference type="Pfam" id="PF00892">
    <property type="entry name" value="EamA"/>
    <property type="match status" value="1"/>
</dbReference>
<evidence type="ECO:0000259" key="2">
    <source>
        <dbReference type="Pfam" id="PF00892"/>
    </source>
</evidence>
<sequence length="137" mass="14072">MNYVFWAVVAMACYSFAFLFMKLAMHDLPAFTVMPIAVVTLAVGATTVTALFGGWSLPSVRSLPVVFALAAGVCLVGAVVGYFRALSTGPVSVVVPIFGMFLVGGTLLGIVVLGEGVTARKVLGIAFGAVAIVLIAT</sequence>
<dbReference type="InterPro" id="IPR037185">
    <property type="entry name" value="EmrE-like"/>
</dbReference>
<keyword evidence="4" id="KW-1185">Reference proteome</keyword>
<protein>
    <submittedName>
        <fullName evidence="3">EamA family transporter</fullName>
    </submittedName>
</protein>
<reference evidence="3 4" key="1">
    <citation type="journal article" date="2021" name="Int. J. Syst. Evol. Microbiol.">
        <title>Halobaculum halophilum sp. nov. and Halobaculum salinum sp. nov., isolated from salt lake and saline soil.</title>
        <authorList>
            <person name="Cui H.L."/>
            <person name="Shi X.W."/>
            <person name="Yin X.M."/>
            <person name="Yang X.Y."/>
            <person name="Hou J."/>
            <person name="Zhu L."/>
        </authorList>
    </citation>
    <scope>NUCLEOTIDE SEQUENCE [LARGE SCALE GENOMIC DNA]</scope>
    <source>
        <strain evidence="3 4">NBRC 109044</strain>
    </source>
</reference>
<dbReference type="KEGG" id="hmp:K6T50_14125"/>
<keyword evidence="1" id="KW-0812">Transmembrane</keyword>
<dbReference type="EMBL" id="CP081958">
    <property type="protein sequence ID" value="QZP37396.1"/>
    <property type="molecule type" value="Genomic_DNA"/>
</dbReference>
<evidence type="ECO:0000313" key="3">
    <source>
        <dbReference type="EMBL" id="QZP37396.1"/>
    </source>
</evidence>
<dbReference type="GO" id="GO:0016020">
    <property type="term" value="C:membrane"/>
    <property type="evidence" value="ECO:0007669"/>
    <property type="project" value="InterPro"/>
</dbReference>
<dbReference type="GeneID" id="67179301"/>
<name>A0A8T8WC64_9EURY</name>
<organism evidence="3 4">
    <name type="scientific">Halobaculum magnesiiphilum</name>
    <dbReference type="NCBI Taxonomy" id="1017351"/>
    <lineage>
        <taxon>Archaea</taxon>
        <taxon>Methanobacteriati</taxon>
        <taxon>Methanobacteriota</taxon>
        <taxon>Stenosarchaea group</taxon>
        <taxon>Halobacteria</taxon>
        <taxon>Halobacteriales</taxon>
        <taxon>Haloferacaceae</taxon>
        <taxon>Halobaculum</taxon>
    </lineage>
</organism>
<accession>A0A8T8WC64</accession>
<feature type="transmembrane region" description="Helical" evidence="1">
    <location>
        <begin position="36"/>
        <end position="57"/>
    </location>
</feature>
<feature type="transmembrane region" description="Helical" evidence="1">
    <location>
        <begin position="63"/>
        <end position="83"/>
    </location>
</feature>
<keyword evidence="1" id="KW-1133">Transmembrane helix</keyword>
<feature type="transmembrane region" description="Helical" evidence="1">
    <location>
        <begin position="6"/>
        <end position="24"/>
    </location>
</feature>
<evidence type="ECO:0000313" key="4">
    <source>
        <dbReference type="Proteomes" id="UP000826254"/>
    </source>
</evidence>
<gene>
    <name evidence="3" type="ORF">K6T50_14125</name>
</gene>
<evidence type="ECO:0000256" key="1">
    <source>
        <dbReference type="SAM" id="Phobius"/>
    </source>
</evidence>
<dbReference type="RefSeq" id="WP_222607205.1">
    <property type="nucleotide sequence ID" value="NZ_CP081958.1"/>
</dbReference>
<dbReference type="Proteomes" id="UP000826254">
    <property type="component" value="Chromosome"/>
</dbReference>